<evidence type="ECO:0000313" key="2">
    <source>
        <dbReference type="Proteomes" id="UP001183420"/>
    </source>
</evidence>
<evidence type="ECO:0000313" key="1">
    <source>
        <dbReference type="EMBL" id="MDT0323611.1"/>
    </source>
</evidence>
<gene>
    <name evidence="1" type="ORF">RNC47_35445</name>
</gene>
<proteinExistence type="predicted"/>
<keyword evidence="2" id="KW-1185">Reference proteome</keyword>
<accession>A0ABU2M1C3</accession>
<sequence>MAVLVWLLIPVAGAVVAGLWSAWATRRSVNHRGVRDKAGVRGYEAFRAAMERAPADG</sequence>
<dbReference type="RefSeq" id="WP_311604926.1">
    <property type="nucleotide sequence ID" value="NZ_JAVREM010000130.1"/>
</dbReference>
<reference evidence="2" key="1">
    <citation type="submission" date="2023-07" db="EMBL/GenBank/DDBJ databases">
        <title>30 novel species of actinomycetes from the DSMZ collection.</title>
        <authorList>
            <person name="Nouioui I."/>
        </authorList>
    </citation>
    <scope>NUCLEOTIDE SEQUENCE [LARGE SCALE GENOMIC DNA]</scope>
    <source>
        <strain evidence="2">DSM 44918</strain>
    </source>
</reference>
<comment type="caution">
    <text evidence="1">The sequence shown here is derived from an EMBL/GenBank/DDBJ whole genome shotgun (WGS) entry which is preliminary data.</text>
</comment>
<name>A0ABU2M1C3_9ACTN</name>
<organism evidence="1 2">
    <name type="scientific">Streptomyces millisiae</name>
    <dbReference type="NCBI Taxonomy" id="3075542"/>
    <lineage>
        <taxon>Bacteria</taxon>
        <taxon>Bacillati</taxon>
        <taxon>Actinomycetota</taxon>
        <taxon>Actinomycetes</taxon>
        <taxon>Kitasatosporales</taxon>
        <taxon>Streptomycetaceae</taxon>
        <taxon>Streptomyces</taxon>
    </lineage>
</organism>
<dbReference type="EMBL" id="JAVREM010000130">
    <property type="protein sequence ID" value="MDT0323611.1"/>
    <property type="molecule type" value="Genomic_DNA"/>
</dbReference>
<evidence type="ECO:0008006" key="3">
    <source>
        <dbReference type="Google" id="ProtNLM"/>
    </source>
</evidence>
<protein>
    <recommendedName>
        <fullName evidence="3">Secreted protein</fullName>
    </recommendedName>
</protein>
<dbReference type="Proteomes" id="UP001183420">
    <property type="component" value="Unassembled WGS sequence"/>
</dbReference>